<dbReference type="EMBL" id="JBHSMM010000006">
    <property type="protein sequence ID" value="MFC5441476.1"/>
    <property type="molecule type" value="Genomic_DNA"/>
</dbReference>
<dbReference type="InterPro" id="IPR036041">
    <property type="entry name" value="Ribosome-inact_prot_sf"/>
</dbReference>
<accession>A0ABW0K0Y0</accession>
<sequence length="321" mass="35476">MIDFGILVNYQTPGSYCKSIVNARIRLARWNGRGFVLKDRCNHGMSRVSVAVFDENGKSEIDIILMGDTLYVLGARMAEAEKWTVCMRQAKEFSACGSSIAGETDFESGYGALGISIDSKTKMFSLGDCSTHVNSLKTYLQTAEGARSERQKENAKLAFAYFAMTIGESIRFRSICALLALRGIDPSGSLPELQKWVVDSTVKDDCFPSRIAVYGIHEKTNSPLFKAAMVNLNERPNLSPGVEDFKIAAGHDHHAMVEGLMDWLPKQKEPIRLAALAALRSAFFKNRLNGTQFVNGLKYLSDQTKKKNVGVNHFAGIDQNL</sequence>
<reference evidence="2" key="1">
    <citation type="journal article" date="2019" name="Int. J. Syst. Evol. Microbiol.">
        <title>The Global Catalogue of Microorganisms (GCM) 10K type strain sequencing project: providing services to taxonomists for standard genome sequencing and annotation.</title>
        <authorList>
            <consortium name="The Broad Institute Genomics Platform"/>
            <consortium name="The Broad Institute Genome Sequencing Center for Infectious Disease"/>
            <person name="Wu L."/>
            <person name="Ma J."/>
        </authorList>
    </citation>
    <scope>NUCLEOTIDE SEQUENCE [LARGE SCALE GENOMIC DNA]</scope>
    <source>
        <strain evidence="2">KACC 12822</strain>
    </source>
</reference>
<dbReference type="InterPro" id="IPR016138">
    <property type="entry name" value="Ribosome_inactivat_prot_sub1"/>
</dbReference>
<name>A0ABW0K0Y0_9GAMM</name>
<keyword evidence="2" id="KW-1185">Reference proteome</keyword>
<organism evidence="1 2">
    <name type="scientific">Rhodanobacter ginsenosidimutans</name>
    <dbReference type="NCBI Taxonomy" id="490571"/>
    <lineage>
        <taxon>Bacteria</taxon>
        <taxon>Pseudomonadati</taxon>
        <taxon>Pseudomonadota</taxon>
        <taxon>Gammaproteobacteria</taxon>
        <taxon>Lysobacterales</taxon>
        <taxon>Rhodanobacteraceae</taxon>
        <taxon>Rhodanobacter</taxon>
    </lineage>
</organism>
<evidence type="ECO:0000313" key="2">
    <source>
        <dbReference type="Proteomes" id="UP001596018"/>
    </source>
</evidence>
<comment type="caution">
    <text evidence="1">The sequence shown here is derived from an EMBL/GenBank/DDBJ whole genome shotgun (WGS) entry which is preliminary data.</text>
</comment>
<dbReference type="Proteomes" id="UP001596018">
    <property type="component" value="Unassembled WGS sequence"/>
</dbReference>
<dbReference type="InterPro" id="IPR001574">
    <property type="entry name" value="Ribosome_inactivat_prot"/>
</dbReference>
<gene>
    <name evidence="1" type="ORF">ACFPK0_15795</name>
</gene>
<dbReference type="Gene3D" id="3.40.420.10">
    <property type="entry name" value="Ricin (A subunit), domain 1"/>
    <property type="match status" value="1"/>
</dbReference>
<protein>
    <submittedName>
        <fullName evidence="1">Ribosome-inactivating family protein</fullName>
    </submittedName>
</protein>
<dbReference type="RefSeq" id="WP_377342058.1">
    <property type="nucleotide sequence ID" value="NZ_JALBWS010000009.1"/>
</dbReference>
<dbReference type="Pfam" id="PF00161">
    <property type="entry name" value="RIP"/>
    <property type="match status" value="1"/>
</dbReference>
<evidence type="ECO:0000313" key="1">
    <source>
        <dbReference type="EMBL" id="MFC5441476.1"/>
    </source>
</evidence>
<dbReference type="SUPFAM" id="SSF56371">
    <property type="entry name" value="Ribosome inactivating proteins (RIP)"/>
    <property type="match status" value="1"/>
</dbReference>
<proteinExistence type="predicted"/>